<gene>
    <name evidence="1" type="ORF">DI533_20275</name>
</gene>
<dbReference type="AlphaFoldDB" id="A0A2W5UB40"/>
<evidence type="ECO:0000313" key="2">
    <source>
        <dbReference type="Proteomes" id="UP000248975"/>
    </source>
</evidence>
<name>A0A2W5UB40_CERSP</name>
<organism evidence="1 2">
    <name type="scientific">Cereibacter sphaeroides</name>
    <name type="common">Rhodobacter sphaeroides</name>
    <dbReference type="NCBI Taxonomy" id="1063"/>
    <lineage>
        <taxon>Bacteria</taxon>
        <taxon>Pseudomonadati</taxon>
        <taxon>Pseudomonadota</taxon>
        <taxon>Alphaproteobacteria</taxon>
        <taxon>Rhodobacterales</taxon>
        <taxon>Paracoccaceae</taxon>
        <taxon>Cereibacter</taxon>
    </lineage>
</organism>
<protein>
    <recommendedName>
        <fullName evidence="3">Virion structural protein</fullName>
    </recommendedName>
</protein>
<dbReference type="Proteomes" id="UP000248975">
    <property type="component" value="Unassembled WGS sequence"/>
</dbReference>
<sequence length="571" mass="63750">MATFSGGILPRQEQLKRPTDQQIIRERRDFVKDPQSWMDTAGVWNFGGPFTNMLPVTLIKKSYQGGVLRSFFDDYYNRLYFLPSSINLGAISTTVTKDFRVWNSYRKTVQLTDVVLTNGEGLSLSGVNVPDEFLPLGLKTYSVVASTSGPPDVDATFTFTFDAPETFNLHVTGTRAKVSPLLPNWSNAYTVEYAYKTDMFVSRSGREQRRALRTTPRKKIGFNATPHGPAFRALNDLMASWHNNTIILPEIPRQVVLAQPLMPGDPIAVLYSDAPDWAVPGATVVLSSKGNYETRRVDSVLDNTIVFTSAGATMWPVGTKAHPGVSGRIKAELSSTRQTNNVATVDFEMDVTPASEPVIPIPAAPAMFNGRELFTVKPNWIGLPDVTYISQRETLDYDRGLISIFNPVPFVSQTRKLTFTSRDYVGMKKLTDFFDRMKGQRGEFYMPTWEADIDVGKSSPVGSRTIRINGTEFAKNYPADTVHKAVAVYFKDGTVEYKTVQSIFEVNDADGNDSVIQVGQDWTRIVSPDTVRTISWLLVFRHASDTLTVEWLTNSVAQCEMTMRSLEDLPV</sequence>
<evidence type="ECO:0000313" key="1">
    <source>
        <dbReference type="EMBL" id="PZQ95190.1"/>
    </source>
</evidence>
<proteinExistence type="predicted"/>
<comment type="caution">
    <text evidence="1">The sequence shown here is derived from an EMBL/GenBank/DDBJ whole genome shotgun (WGS) entry which is preliminary data.</text>
</comment>
<dbReference type="EMBL" id="QFQS01000009">
    <property type="protein sequence ID" value="PZQ95190.1"/>
    <property type="molecule type" value="Genomic_DNA"/>
</dbReference>
<evidence type="ECO:0008006" key="3">
    <source>
        <dbReference type="Google" id="ProtNLM"/>
    </source>
</evidence>
<accession>A0A2W5UB40</accession>
<reference evidence="1 2" key="1">
    <citation type="submission" date="2017-08" db="EMBL/GenBank/DDBJ databases">
        <title>Infants hospitalized years apart are colonized by the same room-sourced microbial strains.</title>
        <authorList>
            <person name="Brooks B."/>
            <person name="Olm M.R."/>
            <person name="Firek B.A."/>
            <person name="Baker R."/>
            <person name="Thomas B.C."/>
            <person name="Morowitz M.J."/>
            <person name="Banfield J.F."/>
        </authorList>
    </citation>
    <scope>NUCLEOTIDE SEQUENCE [LARGE SCALE GENOMIC DNA]</scope>
    <source>
        <strain evidence="1">S2_003_000_R2_11</strain>
    </source>
</reference>